<dbReference type="Pfam" id="PF13174">
    <property type="entry name" value="TPR_6"/>
    <property type="match status" value="3"/>
</dbReference>
<protein>
    <submittedName>
        <fullName evidence="2">Tetratricopeptide repeat protein</fullName>
    </submittedName>
</protein>
<gene>
    <name evidence="2" type="ORF">ENG67_03115</name>
</gene>
<accession>A0A7C0X971</accession>
<name>A0A7C0X971_UNCW3</name>
<evidence type="ECO:0000256" key="1">
    <source>
        <dbReference type="PROSITE-ProRule" id="PRU00339"/>
    </source>
</evidence>
<sequence>MKLRLYGTTAALFALFLAGCAYLNTFYNAKTYFYEAEREYRKNEQVTGPMRIQYNKAIEKCAKVIELYPRSRYVDDAIFIMGVSYLRLGELGKARRKFEELLRYYPESKYAGRAKLELARVFLESGELVRAKDLMKELDKKEKEEGEYYLVQSFVERGNYEGALDLVKDFLKLYPKSPFKKRMLYLGAKAAMKLGEYELARNYLDEYLSMSLKPVEKKEGQELLGDLLLEMKLYDEALDAYSSIDLPPESPEAMKIELKKAKVYEEKGEIDKAKEVYRSIFEDTKSGVQGIEAKYRLAVLLESEDSLEEAQKLFDEASKMYGQSEFKEKASLRAQALQSLLGMEEEASVQNRVQLAELYLFELNKPEEALKIFEKLYEEDPSGRLAPKILYSILYTRLRKLGDFEGAKKAFKDLEEKFPNSIYYQEALKNFPELSESSDEG</sequence>
<dbReference type="Pfam" id="PF13181">
    <property type="entry name" value="TPR_8"/>
    <property type="match status" value="1"/>
</dbReference>
<feature type="repeat" description="TPR" evidence="1">
    <location>
        <begin position="75"/>
        <end position="108"/>
    </location>
</feature>
<dbReference type="PANTHER" id="PTHR12558:SF13">
    <property type="entry name" value="CELL DIVISION CYCLE PROTEIN 27 HOMOLOG"/>
    <property type="match status" value="1"/>
</dbReference>
<reference evidence="2" key="1">
    <citation type="journal article" date="2020" name="mSystems">
        <title>Genome- and Community-Level Interaction Insights into Carbon Utilization and Element Cycling Functions of Hydrothermarchaeota in Hydrothermal Sediment.</title>
        <authorList>
            <person name="Zhou Z."/>
            <person name="Liu Y."/>
            <person name="Xu W."/>
            <person name="Pan J."/>
            <person name="Luo Z.H."/>
            <person name="Li M."/>
        </authorList>
    </citation>
    <scope>NUCLEOTIDE SEQUENCE [LARGE SCALE GENOMIC DNA]</scope>
    <source>
        <strain evidence="2">HyVt-237</strain>
    </source>
</reference>
<dbReference type="PROSITE" id="PS50005">
    <property type="entry name" value="TPR"/>
    <property type="match status" value="1"/>
</dbReference>
<proteinExistence type="predicted"/>
<dbReference type="PROSITE" id="PS51257">
    <property type="entry name" value="PROKAR_LIPOPROTEIN"/>
    <property type="match status" value="1"/>
</dbReference>
<dbReference type="AlphaFoldDB" id="A0A7C0X971"/>
<organism evidence="2">
    <name type="scientific">candidate division WOR-3 bacterium</name>
    <dbReference type="NCBI Taxonomy" id="2052148"/>
    <lineage>
        <taxon>Bacteria</taxon>
        <taxon>Bacteria division WOR-3</taxon>
    </lineage>
</organism>
<dbReference type="InterPro" id="IPR011990">
    <property type="entry name" value="TPR-like_helical_dom_sf"/>
</dbReference>
<comment type="caution">
    <text evidence="2">The sequence shown here is derived from an EMBL/GenBank/DDBJ whole genome shotgun (WGS) entry which is preliminary data.</text>
</comment>
<evidence type="ECO:0000313" key="2">
    <source>
        <dbReference type="EMBL" id="HDM90181.1"/>
    </source>
</evidence>
<dbReference type="SUPFAM" id="SSF48452">
    <property type="entry name" value="TPR-like"/>
    <property type="match status" value="2"/>
</dbReference>
<dbReference type="PANTHER" id="PTHR12558">
    <property type="entry name" value="CELL DIVISION CYCLE 16,23,27"/>
    <property type="match status" value="1"/>
</dbReference>
<keyword evidence="1" id="KW-0802">TPR repeat</keyword>
<dbReference type="Proteomes" id="UP000885931">
    <property type="component" value="Unassembled WGS sequence"/>
</dbReference>
<dbReference type="Pfam" id="PF13432">
    <property type="entry name" value="TPR_16"/>
    <property type="match status" value="2"/>
</dbReference>
<dbReference type="EMBL" id="DRBW01000122">
    <property type="protein sequence ID" value="HDM90181.1"/>
    <property type="molecule type" value="Genomic_DNA"/>
</dbReference>
<dbReference type="Gene3D" id="1.25.40.10">
    <property type="entry name" value="Tetratricopeptide repeat domain"/>
    <property type="match status" value="4"/>
</dbReference>
<dbReference type="InterPro" id="IPR019734">
    <property type="entry name" value="TPR_rpt"/>
</dbReference>